<dbReference type="Gene3D" id="3.30.70.2890">
    <property type="entry name" value="XS domain"/>
    <property type="match status" value="1"/>
</dbReference>
<keyword evidence="1 3" id="KW-0175">Coiled coil</keyword>
<evidence type="ECO:0000259" key="5">
    <source>
        <dbReference type="Pfam" id="PF03469"/>
    </source>
</evidence>
<feature type="coiled-coil region" evidence="3">
    <location>
        <begin position="362"/>
        <end position="448"/>
    </location>
</feature>
<dbReference type="InterPro" id="IPR045177">
    <property type="entry name" value="FDM1-5/IDN2"/>
</dbReference>
<accession>A0ABR2LVT1</accession>
<feature type="domain" description="Zinc finger-XS" evidence="6">
    <location>
        <begin position="43"/>
        <end position="82"/>
    </location>
</feature>
<dbReference type="PANTHER" id="PTHR21596">
    <property type="entry name" value="RIBONUCLEASE P SUBUNIT P38"/>
    <property type="match status" value="1"/>
</dbReference>
<feature type="coiled-coil region" evidence="3">
    <location>
        <begin position="239"/>
        <end position="273"/>
    </location>
</feature>
<feature type="domain" description="XS" evidence="4">
    <location>
        <begin position="112"/>
        <end position="221"/>
    </location>
</feature>
<protein>
    <submittedName>
        <fullName evidence="7">Uncharacterized protein</fullName>
    </submittedName>
</protein>
<dbReference type="Pfam" id="PF03468">
    <property type="entry name" value="XS"/>
    <property type="match status" value="1"/>
</dbReference>
<evidence type="ECO:0000259" key="6">
    <source>
        <dbReference type="Pfam" id="PF03470"/>
    </source>
</evidence>
<feature type="domain" description="Factor of DNA methylation 1-5/IDN2" evidence="5">
    <location>
        <begin position="487"/>
        <end position="617"/>
    </location>
</feature>
<evidence type="ECO:0000256" key="1">
    <source>
        <dbReference type="ARBA" id="ARBA00023054"/>
    </source>
</evidence>
<dbReference type="InterPro" id="IPR005381">
    <property type="entry name" value="Znf-XS_domain"/>
</dbReference>
<dbReference type="PANTHER" id="PTHR21596:SF3">
    <property type="entry name" value="FACTOR OF DNA METHYLATION 1-RELATED"/>
    <property type="match status" value="1"/>
</dbReference>
<reference evidence="7 8" key="1">
    <citation type="journal article" date="2022" name="Nat. Plants">
        <title>Genomes of leafy and leafless Platanthera orchids illuminate the evolution of mycoheterotrophy.</title>
        <authorList>
            <person name="Li M.H."/>
            <person name="Liu K.W."/>
            <person name="Li Z."/>
            <person name="Lu H.C."/>
            <person name="Ye Q.L."/>
            <person name="Zhang D."/>
            <person name="Wang J.Y."/>
            <person name="Li Y.F."/>
            <person name="Zhong Z.M."/>
            <person name="Liu X."/>
            <person name="Yu X."/>
            <person name="Liu D.K."/>
            <person name="Tu X.D."/>
            <person name="Liu B."/>
            <person name="Hao Y."/>
            <person name="Liao X.Y."/>
            <person name="Jiang Y.T."/>
            <person name="Sun W.H."/>
            <person name="Chen J."/>
            <person name="Chen Y.Q."/>
            <person name="Ai Y."/>
            <person name="Zhai J.W."/>
            <person name="Wu S.S."/>
            <person name="Zhou Z."/>
            <person name="Hsiao Y.Y."/>
            <person name="Wu W.L."/>
            <person name="Chen Y.Y."/>
            <person name="Lin Y.F."/>
            <person name="Hsu J.L."/>
            <person name="Li C.Y."/>
            <person name="Wang Z.W."/>
            <person name="Zhao X."/>
            <person name="Zhong W.Y."/>
            <person name="Ma X.K."/>
            <person name="Ma L."/>
            <person name="Huang J."/>
            <person name="Chen G.Z."/>
            <person name="Huang M.Z."/>
            <person name="Huang L."/>
            <person name="Peng D.H."/>
            <person name="Luo Y.B."/>
            <person name="Zou S.Q."/>
            <person name="Chen S.P."/>
            <person name="Lan S."/>
            <person name="Tsai W.C."/>
            <person name="Van de Peer Y."/>
            <person name="Liu Z.J."/>
        </authorList>
    </citation>
    <scope>NUCLEOTIDE SEQUENCE [LARGE SCALE GENOMIC DNA]</scope>
    <source>
        <strain evidence="7">Lor288</strain>
    </source>
</reference>
<evidence type="ECO:0000256" key="3">
    <source>
        <dbReference type="SAM" id="Coils"/>
    </source>
</evidence>
<comment type="caution">
    <text evidence="7">The sequence shown here is derived from an EMBL/GenBank/DDBJ whole genome shotgun (WGS) entry which is preliminary data.</text>
</comment>
<sequence length="619" mass="72130">MDYDSEDGSDISHSEIPELAEKSYQDLKLGKHKVKIANGMYKCPFCLGKKKQEYHLKDLLQHSVGVGSSNRKAKVKANHLAMSRYLERYHTEKTTPSLQLIVTKESSRTEQELFVWPWMGILVNLDTQINNDGKQVGPSGSNVKEQLSRFNPLKVNPQWSARGHTGWAVVEFRKDWSGFKDALAFEKYFEAEHLGKKNWYHRKYTGTNMHGWVARADDYESSGKVGDYLRKSGDLKTIAEITKEENRKTKKLVANLANEIEVKNRNLDELECKYNQTAMSLDKMMTDLKEMQYHAHNHSVKIIEENEKLREILSLKRKELSFRFGELNSLVALTEMERKKLEDEKTKNAMISDSLRLATLKQKEADERVSNLLEEQKKERENSIRKILELEREMDAKQKLELEIEQLSGKIQVMMHMGSEEESTKKKMEEMQAELDEKVEEQQYLESINSSLMVKHFESNTELQNARKQLLKGLRDTLNARTKIGIRRMGALDAKAFQSICKERLSKEDADVKATMLCSEWEEHLRNPKWHPFKIIKVNDKEVEILRDDDEKLVALKEQWGEAAYKAVTNALLELNEYNPSGRYIVPELWNIKEDRRASLGEVIEYLLQQWKLNKRKRA</sequence>
<dbReference type="Proteomes" id="UP001412067">
    <property type="component" value="Unassembled WGS sequence"/>
</dbReference>
<evidence type="ECO:0000313" key="8">
    <source>
        <dbReference type="Proteomes" id="UP001412067"/>
    </source>
</evidence>
<dbReference type="Pfam" id="PF03469">
    <property type="entry name" value="XH"/>
    <property type="match status" value="1"/>
</dbReference>
<dbReference type="Pfam" id="PF03470">
    <property type="entry name" value="zf-XS"/>
    <property type="match status" value="1"/>
</dbReference>
<proteinExistence type="predicted"/>
<dbReference type="CDD" id="cd12266">
    <property type="entry name" value="RRM_like_XS"/>
    <property type="match status" value="1"/>
</dbReference>
<organism evidence="7 8">
    <name type="scientific">Platanthera guangdongensis</name>
    <dbReference type="NCBI Taxonomy" id="2320717"/>
    <lineage>
        <taxon>Eukaryota</taxon>
        <taxon>Viridiplantae</taxon>
        <taxon>Streptophyta</taxon>
        <taxon>Embryophyta</taxon>
        <taxon>Tracheophyta</taxon>
        <taxon>Spermatophyta</taxon>
        <taxon>Magnoliopsida</taxon>
        <taxon>Liliopsida</taxon>
        <taxon>Asparagales</taxon>
        <taxon>Orchidaceae</taxon>
        <taxon>Orchidoideae</taxon>
        <taxon>Orchideae</taxon>
        <taxon>Orchidinae</taxon>
        <taxon>Platanthera</taxon>
    </lineage>
</organism>
<dbReference type="InterPro" id="IPR005380">
    <property type="entry name" value="XS_domain"/>
</dbReference>
<name>A0ABR2LVT1_9ASPA</name>
<dbReference type="EMBL" id="JBBWWR010000015">
    <property type="protein sequence ID" value="KAK8950543.1"/>
    <property type="molecule type" value="Genomic_DNA"/>
</dbReference>
<evidence type="ECO:0000256" key="2">
    <source>
        <dbReference type="ARBA" id="ARBA00023158"/>
    </source>
</evidence>
<evidence type="ECO:0000259" key="4">
    <source>
        <dbReference type="Pfam" id="PF03468"/>
    </source>
</evidence>
<dbReference type="InterPro" id="IPR005379">
    <property type="entry name" value="FDM1-5/IDN2_XH"/>
</dbReference>
<keyword evidence="2" id="KW-0943">RNA-mediated gene silencing</keyword>
<gene>
    <name evidence="7" type="ORF">KSP40_PGU007186</name>
</gene>
<evidence type="ECO:0000313" key="7">
    <source>
        <dbReference type="EMBL" id="KAK8950543.1"/>
    </source>
</evidence>
<keyword evidence="8" id="KW-1185">Reference proteome</keyword>
<dbReference type="InterPro" id="IPR038588">
    <property type="entry name" value="XS_domain_sf"/>
</dbReference>